<dbReference type="CDD" id="cd03143">
    <property type="entry name" value="A4_beta-galactosidase_middle_domain"/>
    <property type="match status" value="1"/>
</dbReference>
<reference evidence="1 2" key="1">
    <citation type="submission" date="2016-10" db="EMBL/GenBank/DDBJ databases">
        <authorList>
            <person name="de Groot N.N."/>
        </authorList>
    </citation>
    <scope>NUCLEOTIDE SEQUENCE [LARGE SCALE GENOMIC DNA]</scope>
    <source>
        <strain evidence="1 2">DSM 20678</strain>
    </source>
</reference>
<dbReference type="InterPro" id="IPR029062">
    <property type="entry name" value="Class_I_gatase-like"/>
</dbReference>
<protein>
    <submittedName>
        <fullName evidence="1">Alpha-L-rhamnosidase</fullName>
    </submittedName>
</protein>
<dbReference type="AlphaFoldDB" id="A0A1I5XH46"/>
<name>A0A1I5XH46_9FIRM</name>
<dbReference type="InterPro" id="IPR008979">
    <property type="entry name" value="Galactose-bd-like_sf"/>
</dbReference>
<evidence type="ECO:0000313" key="1">
    <source>
        <dbReference type="EMBL" id="SFQ31260.1"/>
    </source>
</evidence>
<dbReference type="EMBL" id="FOXR01000026">
    <property type="protein sequence ID" value="SFQ31260.1"/>
    <property type="molecule type" value="Genomic_DNA"/>
</dbReference>
<dbReference type="Proteomes" id="UP000198577">
    <property type="component" value="Unassembled WGS sequence"/>
</dbReference>
<dbReference type="InterPro" id="IPR053161">
    <property type="entry name" value="Ulvan_degrading_GH"/>
</dbReference>
<dbReference type="Gene3D" id="3.40.50.880">
    <property type="match status" value="1"/>
</dbReference>
<gene>
    <name evidence="1" type="ORF">SAMN05444406_12610</name>
</gene>
<sequence length="1113" mass="127022">MSLKFGIQPFWFWNGDMRDDEIRRQIREMAEKGIKGFFIHPRQGLSVPYLSEEWFRKVGIAVEEAKKRGLEVWLYDEYPYPSGVSGGLVVLDHPEFEAKALKARIFDVEGPKAVDMELPWGQALLARAYPKKNDVIDWDDPVELLHCIGTGYKENIFQMSGLTQYNRKRFFTGKPVKKLHWDAPEGTWHVCIVLQVAVGDFKYFGKYVDPLNPEAMRYYINTTHEQYKKYFSHEFGKTIKGIFTDEITAFPPGMPWSPLLPEMFEKRNGYSLVDRLPALFERMGLDTDRVRYDYWNTVTNAFIESYEVQVRDWCEANNLLYVGEKPILRSKQLKYFHIPGIDAGHQKVGTRPDVASPKYRANAKLVSSAAHFYGKPGTLCECFHSIGWGMTLQDMKWTFDWLAVQGIGFFVPHAFFYTTDGLTKHDAPPSSFYQMPYWSYMGLLSDYADKITDIMKRGRRKADIIILDPISSQWTAMGEKRHLKEKLENGFSRLQRALLENHFDYYIMDPELFSQCDTRHGCIRFRDEEYKVLILPPMLNIEECALEKLKEYIEGGGIVIGVECLPVEKIGSSDTGSMFSQWFDVDARDIYGRYVGNENLSDARATYTDVVAGNVYNEQNDENQIRIEASAKKKKAFFVKSVEEVPEMVAKMVQRPISIIRDTCQGSRGTYQEVGGTCCESRDIQQEDIYQNAKATCREVKDSHLESIEACPAGIDASQEKDILAACYEVDGQLSCFLVNTSGTQHRVRIYPNCNSFLHPQVSCSDPGLEGSESIIELDEDARERGFVLEFAPYQAYILTVKERQDEAIGLQAKAQSSAARQKIDLDDNWEVHPKGMNALRLGLWRLKVEGSSDEKLVECKPIIDQIHDTGIALPVKLKDHFGCPKQLELPTLNCIYTAEFSVEDDVSLPVLLVMEPGSVQGEWYMLVNGNRVNSAQFAPQEIYLPTNLAVDISPYIKKGLNEIQVRITTQANHDGLVNPLYLFGRFGVVKENGKWKLCSISNVGKPGDLTGIGLPFYAGTVVYRKKVFIDGAAEMMEMYIDDTGMEDVIALYVNGHLAGTRAWSPYRWIIDKDWIRAGENELELHVTNTLIRLFEGQYFDHRRHAYVDVCSS</sequence>
<organism evidence="1 2">
    <name type="scientific">Caldicoprobacter faecalis</name>
    <dbReference type="NCBI Taxonomy" id="937334"/>
    <lineage>
        <taxon>Bacteria</taxon>
        <taxon>Bacillati</taxon>
        <taxon>Bacillota</taxon>
        <taxon>Clostridia</taxon>
        <taxon>Caldicoprobacterales</taxon>
        <taxon>Caldicoprobacteraceae</taxon>
        <taxon>Caldicoprobacter</taxon>
    </lineage>
</organism>
<proteinExistence type="predicted"/>
<dbReference type="RefSeq" id="WP_177206141.1">
    <property type="nucleotide sequence ID" value="NZ_FOXR01000026.1"/>
</dbReference>
<dbReference type="STRING" id="937334.SAMN05444406_12610"/>
<keyword evidence="2" id="KW-1185">Reference proteome</keyword>
<dbReference type="Pfam" id="PF17132">
    <property type="entry name" value="Glyco_hydro_106"/>
    <property type="match status" value="1"/>
</dbReference>
<dbReference type="Gene3D" id="2.60.120.260">
    <property type="entry name" value="Galactose-binding domain-like"/>
    <property type="match status" value="2"/>
</dbReference>
<accession>A0A1I5XH46</accession>
<dbReference type="PANTHER" id="PTHR36848">
    <property type="entry name" value="DNA-BINDING PROTEIN (PUTATIVE SECRETED PROTEIN)-RELATED"/>
    <property type="match status" value="1"/>
</dbReference>
<dbReference type="PANTHER" id="PTHR36848:SF2">
    <property type="entry name" value="SECRETED PROTEIN"/>
    <property type="match status" value="1"/>
</dbReference>
<dbReference type="SUPFAM" id="SSF49785">
    <property type="entry name" value="Galactose-binding domain-like"/>
    <property type="match status" value="1"/>
</dbReference>
<evidence type="ECO:0000313" key="2">
    <source>
        <dbReference type="Proteomes" id="UP000198577"/>
    </source>
</evidence>